<dbReference type="RefSeq" id="WP_345138599.1">
    <property type="nucleotide sequence ID" value="NZ_BAABDU010000001.1"/>
</dbReference>
<evidence type="ECO:0000256" key="3">
    <source>
        <dbReference type="ARBA" id="ARBA00023002"/>
    </source>
</evidence>
<reference evidence="5" key="1">
    <citation type="journal article" date="2019" name="Int. J. Syst. Evol. Microbiol.">
        <title>The Global Catalogue of Microorganisms (GCM) 10K type strain sequencing project: providing services to taxonomists for standard genome sequencing and annotation.</title>
        <authorList>
            <consortium name="The Broad Institute Genomics Platform"/>
            <consortium name="The Broad Institute Genome Sequencing Center for Infectious Disease"/>
            <person name="Wu L."/>
            <person name="Ma J."/>
        </authorList>
    </citation>
    <scope>NUCLEOTIDE SEQUENCE [LARGE SCALE GENOMIC DNA]</scope>
    <source>
        <strain evidence="5">JCM 17337</strain>
    </source>
</reference>
<evidence type="ECO:0000313" key="5">
    <source>
        <dbReference type="Proteomes" id="UP001500748"/>
    </source>
</evidence>
<dbReference type="InterPro" id="IPR052178">
    <property type="entry name" value="Sec_Metab_Biosynth_SDR"/>
</dbReference>
<evidence type="ECO:0000256" key="2">
    <source>
        <dbReference type="ARBA" id="ARBA00022857"/>
    </source>
</evidence>
<comment type="similarity">
    <text evidence="1">Belongs to the short-chain dehydrogenases/reductases (SDR) family.</text>
</comment>
<proteinExistence type="inferred from homology"/>
<accession>A0ABP7G3B6</accession>
<dbReference type="EMBL" id="BAABDU010000001">
    <property type="protein sequence ID" value="GAA3754475.1"/>
    <property type="molecule type" value="Genomic_DNA"/>
</dbReference>
<organism evidence="4 5">
    <name type="scientific">Flavobacterium ginsengiterrae</name>
    <dbReference type="NCBI Taxonomy" id="871695"/>
    <lineage>
        <taxon>Bacteria</taxon>
        <taxon>Pseudomonadati</taxon>
        <taxon>Bacteroidota</taxon>
        <taxon>Flavobacteriia</taxon>
        <taxon>Flavobacteriales</taxon>
        <taxon>Flavobacteriaceae</taxon>
        <taxon>Flavobacterium</taxon>
    </lineage>
</organism>
<evidence type="ECO:0000313" key="4">
    <source>
        <dbReference type="EMBL" id="GAA3754475.1"/>
    </source>
</evidence>
<keyword evidence="2" id="KW-0521">NADP</keyword>
<dbReference type="PANTHER" id="PTHR43618">
    <property type="entry name" value="7-ALPHA-HYDROXYSTEROID DEHYDROGENASE"/>
    <property type="match status" value="1"/>
</dbReference>
<comment type="caution">
    <text evidence="4">The sequence shown here is derived from an EMBL/GenBank/DDBJ whole genome shotgun (WGS) entry which is preliminary data.</text>
</comment>
<gene>
    <name evidence="4" type="ORF">GCM10022423_00310</name>
</gene>
<evidence type="ECO:0008006" key="6">
    <source>
        <dbReference type="Google" id="ProtNLM"/>
    </source>
</evidence>
<keyword evidence="3" id="KW-0560">Oxidoreductase</keyword>
<sequence>MKTSGNIILITNAQRGTGLELAKLLATLGNKVIITGNNKAELQHISQSSKNIHSILCDLTSDQGVSSLISKIHQKFPLLNIFINNSGQTCFDSGDYYTAYSFENLCRQYLAGIHLTEELLPLFEKQHKALIIDASLLTIGVLQNTYLFSGVLEITSSYNKLLRHKIQNSKIEVRNLQPRYFSDLNSNPVMTALRIIETIYNKNTNTEYISGLKYELIDSENLTSNFLNN</sequence>
<dbReference type="PANTHER" id="PTHR43618:SF8">
    <property type="entry name" value="7ALPHA-HYDROXYSTEROID DEHYDROGENASE"/>
    <property type="match status" value="1"/>
</dbReference>
<dbReference type="Proteomes" id="UP001500748">
    <property type="component" value="Unassembled WGS sequence"/>
</dbReference>
<dbReference type="InterPro" id="IPR002347">
    <property type="entry name" value="SDR_fam"/>
</dbReference>
<dbReference type="Pfam" id="PF00106">
    <property type="entry name" value="adh_short"/>
    <property type="match status" value="1"/>
</dbReference>
<protein>
    <recommendedName>
        <fullName evidence="6">Short-subunit dehydrogenase</fullName>
    </recommendedName>
</protein>
<dbReference type="Gene3D" id="3.40.50.720">
    <property type="entry name" value="NAD(P)-binding Rossmann-like Domain"/>
    <property type="match status" value="1"/>
</dbReference>
<dbReference type="InterPro" id="IPR036291">
    <property type="entry name" value="NAD(P)-bd_dom_sf"/>
</dbReference>
<evidence type="ECO:0000256" key="1">
    <source>
        <dbReference type="ARBA" id="ARBA00006484"/>
    </source>
</evidence>
<keyword evidence="5" id="KW-1185">Reference proteome</keyword>
<dbReference type="SUPFAM" id="SSF51735">
    <property type="entry name" value="NAD(P)-binding Rossmann-fold domains"/>
    <property type="match status" value="1"/>
</dbReference>
<name>A0ABP7G3B6_9FLAO</name>